<dbReference type="PANTHER" id="PTHR15615:SF108">
    <property type="entry name" value="PROTEIN CNPPD1"/>
    <property type="match status" value="1"/>
</dbReference>
<dbReference type="GO" id="GO:0019901">
    <property type="term" value="F:protein kinase binding"/>
    <property type="evidence" value="ECO:0007669"/>
    <property type="project" value="InterPro"/>
</dbReference>
<dbReference type="Pfam" id="PF08613">
    <property type="entry name" value="Cyclin"/>
    <property type="match status" value="1"/>
</dbReference>
<sequence length="194" mass="22262">MTSYSDESTVYVAYSSMPEFDEEFVQDEIIKLAAFCVSRVATRGIDDTFQNTFDLIELFFSRIRTYTGLCTTELLQALAFVDIISRRNIEHLPFVLTKLNVYLVLLVCLMIAHKSNSDVPLSNFKWANLFGVNLSLLNESEIVVLKLLNFNTNIPEHVFQMYKQSIQLMCPVASESKRMQIENDANIAINPTYY</sequence>
<proteinExistence type="predicted"/>
<reference evidence="1 2" key="1">
    <citation type="submission" date="2019-03" db="EMBL/GenBank/DDBJ databases">
        <title>Single cell metagenomics reveals metabolic interactions within the superorganism composed of flagellate Streblomastix strix and complex community of Bacteroidetes bacteria on its surface.</title>
        <authorList>
            <person name="Treitli S.C."/>
            <person name="Kolisko M."/>
            <person name="Husnik F."/>
            <person name="Keeling P."/>
            <person name="Hampl V."/>
        </authorList>
    </citation>
    <scope>NUCLEOTIDE SEQUENCE [LARGE SCALE GENOMIC DNA]</scope>
    <source>
        <strain evidence="1">ST1C</strain>
    </source>
</reference>
<gene>
    <name evidence="1" type="ORF">EZS28_002193</name>
</gene>
<dbReference type="SUPFAM" id="SSF47954">
    <property type="entry name" value="Cyclin-like"/>
    <property type="match status" value="1"/>
</dbReference>
<name>A0A5J4X4X6_9EUKA</name>
<dbReference type="Gene3D" id="1.10.472.10">
    <property type="entry name" value="Cyclin-like"/>
    <property type="match status" value="1"/>
</dbReference>
<dbReference type="EMBL" id="SNRW01000259">
    <property type="protein sequence ID" value="KAA6402281.1"/>
    <property type="molecule type" value="Genomic_DNA"/>
</dbReference>
<comment type="caution">
    <text evidence="1">The sequence shown here is derived from an EMBL/GenBank/DDBJ whole genome shotgun (WGS) entry which is preliminary data.</text>
</comment>
<evidence type="ECO:0008006" key="3">
    <source>
        <dbReference type="Google" id="ProtNLM"/>
    </source>
</evidence>
<dbReference type="PANTHER" id="PTHR15615">
    <property type="match status" value="1"/>
</dbReference>
<protein>
    <recommendedName>
        <fullName evidence="3">Cyclin N-terminal domain-containing protein</fullName>
    </recommendedName>
</protein>
<accession>A0A5J4X4X6</accession>
<dbReference type="AlphaFoldDB" id="A0A5J4X4X6"/>
<dbReference type="OrthoDB" id="286814at2759"/>
<dbReference type="InterPro" id="IPR013922">
    <property type="entry name" value="Cyclin_PHO80-like"/>
</dbReference>
<organism evidence="1 2">
    <name type="scientific">Streblomastix strix</name>
    <dbReference type="NCBI Taxonomy" id="222440"/>
    <lineage>
        <taxon>Eukaryota</taxon>
        <taxon>Metamonada</taxon>
        <taxon>Preaxostyla</taxon>
        <taxon>Oxymonadida</taxon>
        <taxon>Streblomastigidae</taxon>
        <taxon>Streblomastix</taxon>
    </lineage>
</organism>
<dbReference type="Proteomes" id="UP000324800">
    <property type="component" value="Unassembled WGS sequence"/>
</dbReference>
<dbReference type="InterPro" id="IPR036915">
    <property type="entry name" value="Cyclin-like_sf"/>
</dbReference>
<evidence type="ECO:0000313" key="1">
    <source>
        <dbReference type="EMBL" id="KAA6402281.1"/>
    </source>
</evidence>
<evidence type="ECO:0000313" key="2">
    <source>
        <dbReference type="Proteomes" id="UP000324800"/>
    </source>
</evidence>